<comment type="similarity">
    <text evidence="4">Belongs to the inner dynein arm light chain family.</text>
</comment>
<evidence type="ECO:0000256" key="3">
    <source>
        <dbReference type="ARBA" id="ARBA00023175"/>
    </source>
</evidence>
<evidence type="ECO:0000256" key="1">
    <source>
        <dbReference type="ARBA" id="ARBA00023017"/>
    </source>
</evidence>
<gene>
    <name evidence="7" type="ORF">EDS130_LOCUS1285</name>
    <name evidence="8" type="ORF">XAT740_LOCUS51305</name>
</gene>
<accession>A0A813N2J3</accession>
<dbReference type="GO" id="GO:0030286">
    <property type="term" value="C:dynein complex"/>
    <property type="evidence" value="ECO:0007669"/>
    <property type="project" value="UniProtKB-KW"/>
</dbReference>
<sequence length="294" mass="35036">MSDDHQQHPYSKPSLLQYESPRLIINHEISSADHKKICRATLSPCLSPVSFYDKNLNLFDPYSDRCRPADILDFLLPPIETNNKTNHKYIICVSRHPATKADVYNLEKHLNQRLKQTQAREIGLCNHRRRIYDECFDELIRQVTIECSERGILLSRVRNTYRQLMKSYLNNYLSANAYAMRTLLLNQQEKMKFTDKMDHLQYEIEQVKKQLMNAEDYHENVLKLYSRMKSTNEYRYRTRNTVIPLELQQLRTTHQSLKHDLENVLLKKLNRPIPDRTDKHNEDELENTLIEAHH</sequence>
<feature type="compositionally biased region" description="Basic and acidic residues" evidence="6">
    <location>
        <begin position="273"/>
        <end position="282"/>
    </location>
</feature>
<feature type="coiled-coil region" evidence="5">
    <location>
        <begin position="190"/>
        <end position="217"/>
    </location>
</feature>
<keyword evidence="9" id="KW-1185">Reference proteome</keyword>
<evidence type="ECO:0000313" key="7">
    <source>
        <dbReference type="EMBL" id="CAF0733749.1"/>
    </source>
</evidence>
<name>A0A813N2J3_ADIRI</name>
<evidence type="ECO:0000313" key="10">
    <source>
        <dbReference type="Proteomes" id="UP000663852"/>
    </source>
</evidence>
<dbReference type="GO" id="GO:0005930">
    <property type="term" value="C:axoneme"/>
    <property type="evidence" value="ECO:0007669"/>
    <property type="project" value="TreeGrafter"/>
</dbReference>
<keyword evidence="2 5" id="KW-0175">Coiled coil</keyword>
<organism evidence="7 10">
    <name type="scientific">Adineta ricciae</name>
    <name type="common">Rotifer</name>
    <dbReference type="NCBI Taxonomy" id="249248"/>
    <lineage>
        <taxon>Eukaryota</taxon>
        <taxon>Metazoa</taxon>
        <taxon>Spiralia</taxon>
        <taxon>Gnathifera</taxon>
        <taxon>Rotifera</taxon>
        <taxon>Eurotatoria</taxon>
        <taxon>Bdelloidea</taxon>
        <taxon>Adinetida</taxon>
        <taxon>Adinetidae</taxon>
        <taxon>Adineta</taxon>
    </lineage>
</organism>
<evidence type="ECO:0000313" key="9">
    <source>
        <dbReference type="Proteomes" id="UP000663828"/>
    </source>
</evidence>
<dbReference type="Proteomes" id="UP000663828">
    <property type="component" value="Unassembled WGS sequence"/>
</dbReference>
<feature type="region of interest" description="Disordered" evidence="6">
    <location>
        <begin position="272"/>
        <end position="294"/>
    </location>
</feature>
<protein>
    <submittedName>
        <fullName evidence="7">Uncharacterized protein</fullName>
    </submittedName>
</protein>
<proteinExistence type="inferred from homology"/>
<evidence type="ECO:0000256" key="5">
    <source>
        <dbReference type="SAM" id="Coils"/>
    </source>
</evidence>
<comment type="caution">
    <text evidence="7">The sequence shown here is derived from an EMBL/GenBank/DDBJ whole genome shotgun (WGS) entry which is preliminary data.</text>
</comment>
<evidence type="ECO:0000256" key="2">
    <source>
        <dbReference type="ARBA" id="ARBA00023054"/>
    </source>
</evidence>
<reference evidence="7" key="1">
    <citation type="submission" date="2021-02" db="EMBL/GenBank/DDBJ databases">
        <authorList>
            <person name="Nowell W R."/>
        </authorList>
    </citation>
    <scope>NUCLEOTIDE SEQUENCE</scope>
</reference>
<dbReference type="GO" id="GO:0045504">
    <property type="term" value="F:dynein heavy chain binding"/>
    <property type="evidence" value="ECO:0007669"/>
    <property type="project" value="TreeGrafter"/>
</dbReference>
<dbReference type="PANTHER" id="PTHR13183">
    <property type="entry name" value="AXONEMAL INNER ARM DYNEIN LIGHT CHAIN 28"/>
    <property type="match status" value="1"/>
</dbReference>
<dbReference type="PANTHER" id="PTHR13183:SF0">
    <property type="entry name" value="AXONEMAL DYNEIN LIGHT INTERMEDIATE POLYPEPTIDE 1"/>
    <property type="match status" value="1"/>
</dbReference>
<dbReference type="InterPro" id="IPR019347">
    <property type="entry name" value="Axonemal_dynein_light_chain"/>
</dbReference>
<keyword evidence="3" id="KW-0505">Motor protein</keyword>
<dbReference type="EMBL" id="CAJNOR010008117">
    <property type="protein sequence ID" value="CAF1628882.1"/>
    <property type="molecule type" value="Genomic_DNA"/>
</dbReference>
<evidence type="ECO:0000256" key="4">
    <source>
        <dbReference type="ARBA" id="ARBA00038114"/>
    </source>
</evidence>
<evidence type="ECO:0000313" key="8">
    <source>
        <dbReference type="EMBL" id="CAF1628882.1"/>
    </source>
</evidence>
<dbReference type="EMBL" id="CAJNOJ010000003">
    <property type="protein sequence ID" value="CAF0733749.1"/>
    <property type="molecule type" value="Genomic_DNA"/>
</dbReference>
<keyword evidence="1" id="KW-0243">Dynein</keyword>
<evidence type="ECO:0000256" key="6">
    <source>
        <dbReference type="SAM" id="MobiDB-lite"/>
    </source>
</evidence>
<dbReference type="AlphaFoldDB" id="A0A813N2J3"/>
<dbReference type="Proteomes" id="UP000663852">
    <property type="component" value="Unassembled WGS sequence"/>
</dbReference>
<dbReference type="Pfam" id="PF10211">
    <property type="entry name" value="Ax_dynein_light"/>
    <property type="match status" value="1"/>
</dbReference>
<dbReference type="OrthoDB" id="9988029at2759"/>